<dbReference type="InterPro" id="IPR000182">
    <property type="entry name" value="GNAT_dom"/>
</dbReference>
<dbReference type="SUPFAM" id="SSF55729">
    <property type="entry name" value="Acyl-CoA N-acyltransferases (Nat)"/>
    <property type="match status" value="1"/>
</dbReference>
<dbReference type="OrthoDB" id="9785602at2"/>
<dbReference type="CDD" id="cd04301">
    <property type="entry name" value="NAT_SF"/>
    <property type="match status" value="1"/>
</dbReference>
<evidence type="ECO:0000313" key="3">
    <source>
        <dbReference type="Proteomes" id="UP000293568"/>
    </source>
</evidence>
<dbReference type="GO" id="GO:0016747">
    <property type="term" value="F:acyltransferase activity, transferring groups other than amino-acyl groups"/>
    <property type="evidence" value="ECO:0007669"/>
    <property type="project" value="InterPro"/>
</dbReference>
<feature type="domain" description="N-acetyltransferase" evidence="1">
    <location>
        <begin position="8"/>
        <end position="172"/>
    </location>
</feature>
<sequence>MHLYTERLLIRNFQADDWEAVLAYTSDSEVMKYIPEGVFCEQNVRAFIYENSGGKAEKFPVILKQDHTLIGHIVFHKWSGNGTYEIGWVFNPKYYSQGYASEAARAILQYGFEHLNAHRIIATCQPQNIASYRVMEKIGMRKEGHFKQCIPAHFIKGNTEWWDEYFYAILAEEWKRQNDQ</sequence>
<evidence type="ECO:0000313" key="2">
    <source>
        <dbReference type="EMBL" id="QAY66510.1"/>
    </source>
</evidence>
<dbReference type="PANTHER" id="PTHR43792:SF5">
    <property type="entry name" value="RIBOSOMAL-PROTEIN-SERINE ACETYLTRANSFERASE"/>
    <property type="match status" value="1"/>
</dbReference>
<name>A0A4P6ETK0_9BACL</name>
<dbReference type="RefSeq" id="WP_129440171.1">
    <property type="nucleotide sequence ID" value="NZ_CP035492.1"/>
</dbReference>
<reference evidence="2 3" key="1">
    <citation type="submission" date="2019-01" db="EMBL/GenBank/DDBJ databases">
        <title>Genome sequencing of strain FW100M-2.</title>
        <authorList>
            <person name="Heo J."/>
            <person name="Kim S.-J."/>
            <person name="Kim J.-S."/>
            <person name="Hong S.-B."/>
            <person name="Kwon S.-W."/>
        </authorList>
    </citation>
    <scope>NUCLEOTIDE SEQUENCE [LARGE SCALE GENOMIC DNA]</scope>
    <source>
        <strain evidence="2 3">FW100M-2</strain>
    </source>
</reference>
<dbReference type="InterPro" id="IPR016181">
    <property type="entry name" value="Acyl_CoA_acyltransferase"/>
</dbReference>
<dbReference type="EMBL" id="CP035492">
    <property type="protein sequence ID" value="QAY66510.1"/>
    <property type="molecule type" value="Genomic_DNA"/>
</dbReference>
<organism evidence="2 3">
    <name type="scientific">Paenibacillus protaetiae</name>
    <dbReference type="NCBI Taxonomy" id="2509456"/>
    <lineage>
        <taxon>Bacteria</taxon>
        <taxon>Bacillati</taxon>
        <taxon>Bacillota</taxon>
        <taxon>Bacilli</taxon>
        <taxon>Bacillales</taxon>
        <taxon>Paenibacillaceae</taxon>
        <taxon>Paenibacillus</taxon>
    </lineage>
</organism>
<dbReference type="PANTHER" id="PTHR43792">
    <property type="entry name" value="GNAT FAMILY, PUTATIVE (AFU_ORTHOLOGUE AFUA_3G00765)-RELATED-RELATED"/>
    <property type="match status" value="1"/>
</dbReference>
<keyword evidence="2" id="KW-0808">Transferase</keyword>
<evidence type="ECO:0000259" key="1">
    <source>
        <dbReference type="PROSITE" id="PS51186"/>
    </source>
</evidence>
<dbReference type="Gene3D" id="3.40.630.30">
    <property type="match status" value="1"/>
</dbReference>
<dbReference type="Proteomes" id="UP000293568">
    <property type="component" value="Chromosome"/>
</dbReference>
<dbReference type="PROSITE" id="PS51186">
    <property type="entry name" value="GNAT"/>
    <property type="match status" value="1"/>
</dbReference>
<accession>A0A4P6ETK0</accession>
<dbReference type="AlphaFoldDB" id="A0A4P6ETK0"/>
<keyword evidence="3" id="KW-1185">Reference proteome</keyword>
<dbReference type="InterPro" id="IPR051531">
    <property type="entry name" value="N-acetyltransferase"/>
</dbReference>
<protein>
    <submittedName>
        <fullName evidence="2">N-acetyltransferase</fullName>
    </submittedName>
</protein>
<dbReference type="Pfam" id="PF13302">
    <property type="entry name" value="Acetyltransf_3"/>
    <property type="match status" value="1"/>
</dbReference>
<proteinExistence type="predicted"/>
<dbReference type="KEGG" id="pprt:ET464_08890"/>
<gene>
    <name evidence="2" type="ORF">ET464_08890</name>
</gene>